<reference evidence="1 2" key="1">
    <citation type="submission" date="2020-08" db="EMBL/GenBank/DDBJ databases">
        <title>Genomic Encyclopedia of Type Strains, Phase IV (KMG-IV): sequencing the most valuable type-strain genomes for metagenomic binning, comparative biology and taxonomic classification.</title>
        <authorList>
            <person name="Goeker M."/>
        </authorList>
    </citation>
    <scope>NUCLEOTIDE SEQUENCE [LARGE SCALE GENOMIC DNA]</scope>
    <source>
        <strain evidence="1 2">DSM 100397</strain>
    </source>
</reference>
<proteinExistence type="predicted"/>
<sequence length="103" mass="12247">MKSFILIFFLSLTSTIFSQDFQGEIKLTKDSDTTFWYYRHLKDIKKLNLINPKSEASFLRISSSRYIIELSKNSNKIYFHVNGTYDDSLPSEIYVKRYALRQE</sequence>
<dbReference type="Proteomes" id="UP000555003">
    <property type="component" value="Unassembled WGS sequence"/>
</dbReference>
<comment type="caution">
    <text evidence="1">The sequence shown here is derived from an EMBL/GenBank/DDBJ whole genome shotgun (WGS) entry which is preliminary data.</text>
</comment>
<keyword evidence="2" id="KW-1185">Reference proteome</keyword>
<evidence type="ECO:0000313" key="1">
    <source>
        <dbReference type="EMBL" id="MBA9074562.1"/>
    </source>
</evidence>
<name>A0ABR6DS89_9FLAO</name>
<protein>
    <submittedName>
        <fullName evidence="1">Uncharacterized protein</fullName>
    </submittedName>
</protein>
<dbReference type="RefSeq" id="WP_182494075.1">
    <property type="nucleotide sequence ID" value="NZ_JACJIS010000003.1"/>
</dbReference>
<accession>A0ABR6DS89</accession>
<evidence type="ECO:0000313" key="2">
    <source>
        <dbReference type="Proteomes" id="UP000555003"/>
    </source>
</evidence>
<dbReference type="EMBL" id="JACJIS010000003">
    <property type="protein sequence ID" value="MBA9074562.1"/>
    <property type="molecule type" value="Genomic_DNA"/>
</dbReference>
<organism evidence="1 2">
    <name type="scientific">Flavobacterium gossypii</name>
    <dbReference type="NCBI Taxonomy" id="1646119"/>
    <lineage>
        <taxon>Bacteria</taxon>
        <taxon>Pseudomonadati</taxon>
        <taxon>Bacteroidota</taxon>
        <taxon>Flavobacteriia</taxon>
        <taxon>Flavobacteriales</taxon>
        <taxon>Flavobacteriaceae</taxon>
        <taxon>Flavobacterium</taxon>
    </lineage>
</organism>
<gene>
    <name evidence="1" type="ORF">GGR22_002735</name>
</gene>